<protein>
    <submittedName>
        <fullName evidence="1">Clavaminate synthase-like protein</fullName>
    </submittedName>
</protein>
<dbReference type="AlphaFoldDB" id="V2WYS6"/>
<evidence type="ECO:0000313" key="2">
    <source>
        <dbReference type="Proteomes" id="UP000017559"/>
    </source>
</evidence>
<evidence type="ECO:0000313" key="1">
    <source>
        <dbReference type="EMBL" id="ESK85340.1"/>
    </source>
</evidence>
<organism evidence="1 2">
    <name type="scientific">Moniliophthora roreri (strain MCA 2997)</name>
    <name type="common">Cocoa frosty pod rot fungus</name>
    <name type="synonym">Crinipellis roreri</name>
    <dbReference type="NCBI Taxonomy" id="1381753"/>
    <lineage>
        <taxon>Eukaryota</taxon>
        <taxon>Fungi</taxon>
        <taxon>Dikarya</taxon>
        <taxon>Basidiomycota</taxon>
        <taxon>Agaricomycotina</taxon>
        <taxon>Agaricomycetes</taxon>
        <taxon>Agaricomycetidae</taxon>
        <taxon>Agaricales</taxon>
        <taxon>Marasmiineae</taxon>
        <taxon>Marasmiaceae</taxon>
        <taxon>Moniliophthora</taxon>
    </lineage>
</organism>
<proteinExistence type="predicted"/>
<dbReference type="KEGG" id="mrr:Moror_5967"/>
<sequence>VVQPPADQRNVTRLGIGYFTIPDYHVKLAPLTDSPVLQRVGIQRRFESDENAPTMEEWRKGRSLAYGQSKTVWKSGEQQGEAKVDEEIINGIVLKHYK</sequence>
<gene>
    <name evidence="1" type="ORF">Moror_5967</name>
</gene>
<feature type="non-terminal residue" evidence="1">
    <location>
        <position position="1"/>
    </location>
</feature>
<name>V2WYS6_MONRO</name>
<keyword evidence="2" id="KW-1185">Reference proteome</keyword>
<dbReference type="OrthoDB" id="406156at2759"/>
<accession>V2WYS6</accession>
<comment type="caution">
    <text evidence="1">The sequence shown here is derived from an EMBL/GenBank/DDBJ whole genome shotgun (WGS) entry which is preliminary data.</text>
</comment>
<dbReference type="EMBL" id="AWSO01001088">
    <property type="protein sequence ID" value="ESK85340.1"/>
    <property type="molecule type" value="Genomic_DNA"/>
</dbReference>
<reference evidence="1 2" key="1">
    <citation type="journal article" date="2014" name="BMC Genomics">
        <title>Genome and secretome analysis of the hemibiotrophic fungal pathogen, Moniliophthora roreri, which causes frosty pod rot disease of cacao: mechanisms of the biotrophic and necrotrophic phases.</title>
        <authorList>
            <person name="Meinhardt L.W."/>
            <person name="Costa G.G.L."/>
            <person name="Thomazella D.P.T."/>
            <person name="Teixeira P.J.P.L."/>
            <person name="Carazzolle M.F."/>
            <person name="Schuster S.C."/>
            <person name="Carlson J.E."/>
            <person name="Guiltinan M.J."/>
            <person name="Mieczkowski P."/>
            <person name="Farmer A."/>
            <person name="Ramaraj T."/>
            <person name="Crozier J."/>
            <person name="Davis R.E."/>
            <person name="Shao J."/>
            <person name="Melnick R.L."/>
            <person name="Pereira G.A.G."/>
            <person name="Bailey B.A."/>
        </authorList>
    </citation>
    <scope>NUCLEOTIDE SEQUENCE [LARGE SCALE GENOMIC DNA]</scope>
    <source>
        <strain evidence="1 2">MCA 2997</strain>
    </source>
</reference>
<dbReference type="Proteomes" id="UP000017559">
    <property type="component" value="Unassembled WGS sequence"/>
</dbReference>
<dbReference type="HOGENOM" id="CLU_2339205_0_0_1"/>